<dbReference type="HOGENOM" id="CLU_623291_0_0_1"/>
<evidence type="ECO:0000259" key="2">
    <source>
        <dbReference type="PROSITE" id="PS50105"/>
    </source>
</evidence>
<dbReference type="InterPro" id="IPR008984">
    <property type="entry name" value="SMAD_FHA_dom_sf"/>
</dbReference>
<dbReference type="CDD" id="cd00060">
    <property type="entry name" value="FHA"/>
    <property type="match status" value="1"/>
</dbReference>
<dbReference type="KEGG" id="ptm:GSPATT00008084001"/>
<keyword evidence="4" id="KW-1185">Reference proteome</keyword>
<dbReference type="EMBL" id="CT868097">
    <property type="protein sequence ID" value="CAK71537.1"/>
    <property type="molecule type" value="Genomic_DNA"/>
</dbReference>
<dbReference type="InterPro" id="IPR050923">
    <property type="entry name" value="Cell_Proc_Reg/RNA_Proc"/>
</dbReference>
<evidence type="ECO:0000259" key="1">
    <source>
        <dbReference type="PROSITE" id="PS50006"/>
    </source>
</evidence>
<dbReference type="SMART" id="SM00240">
    <property type="entry name" value="FHA"/>
    <property type="match status" value="1"/>
</dbReference>
<evidence type="ECO:0000313" key="4">
    <source>
        <dbReference type="Proteomes" id="UP000000600"/>
    </source>
</evidence>
<name>A0CL70_PARTE</name>
<dbReference type="Pfam" id="PF00536">
    <property type="entry name" value="SAM_1"/>
    <property type="match status" value="1"/>
</dbReference>
<feature type="domain" description="SAM" evidence="2">
    <location>
        <begin position="17"/>
        <end position="83"/>
    </location>
</feature>
<dbReference type="SUPFAM" id="SSF49879">
    <property type="entry name" value="SMAD/FHA domain"/>
    <property type="match status" value="1"/>
</dbReference>
<dbReference type="InParanoid" id="A0CL70"/>
<dbReference type="RefSeq" id="XP_001438934.1">
    <property type="nucleotide sequence ID" value="XM_001438897.1"/>
</dbReference>
<protein>
    <recommendedName>
        <fullName evidence="5">SAM domain-containing protein</fullName>
    </recommendedName>
</protein>
<dbReference type="PROSITE" id="PS50105">
    <property type="entry name" value="SAM_DOMAIN"/>
    <property type="match status" value="1"/>
</dbReference>
<dbReference type="GeneID" id="5024719"/>
<dbReference type="InterPro" id="IPR013761">
    <property type="entry name" value="SAM/pointed_sf"/>
</dbReference>
<feature type="domain" description="FHA" evidence="1">
    <location>
        <begin position="291"/>
        <end position="335"/>
    </location>
</feature>
<dbReference type="PANTHER" id="PTHR23308">
    <property type="entry name" value="NUCLEAR INHIBITOR OF PROTEIN PHOSPHATASE-1"/>
    <property type="match status" value="1"/>
</dbReference>
<dbReference type="SUPFAM" id="SSF47769">
    <property type="entry name" value="SAM/Pointed domain"/>
    <property type="match status" value="1"/>
</dbReference>
<dbReference type="CDD" id="cd09487">
    <property type="entry name" value="SAM_superfamily"/>
    <property type="match status" value="1"/>
</dbReference>
<gene>
    <name evidence="3" type="ORF">GSPATT00008084001</name>
</gene>
<proteinExistence type="predicted"/>
<dbReference type="Proteomes" id="UP000000600">
    <property type="component" value="Unassembled WGS sequence"/>
</dbReference>
<dbReference type="GO" id="GO:0003729">
    <property type="term" value="F:mRNA binding"/>
    <property type="evidence" value="ECO:0000318"/>
    <property type="project" value="GO_Central"/>
</dbReference>
<dbReference type="SMART" id="SM00454">
    <property type="entry name" value="SAM"/>
    <property type="match status" value="1"/>
</dbReference>
<sequence>MDYDDLFRLLPKPPKKWSTQEVLVWLKYIGYSQLDSYFGTNVNQIIVNECVDGSCLEILTDQDLLDIGITSALQRKKLLQWIQIGLREFTNYCKSHARNDVAPQMVQTFMEVQQISSPRVEIPQQDRIPLKVIQDRILQSRHEYDADIEERTTLGQIPIEPLPSPGGRQKQQFILPAPKSLQKITEEDLAKQVQQSNKKNIFAELQKQQIQKPIILSPQKQQQLQESDYHLPQFGTPKFDKQEKKDHQEIQQNNSQQLFQIQSPKTQNNQLNIKIKKEGIPTQKKIITKNATIGRNPENDIQLNHESVSRTHVWLTFKEKQFYLQDRGSLIGTFILLETKTQILQGYIIQMGATEVVIQSLQKSGQQCNIVLASQMGSVQFTLSIGKSKMIGSQTFGDQAMAYDHALLEFTSEGLSIEDQKTSSGTWMRLSKSGVQSQSVLLCRRRVIKIAEYILIIEPE</sequence>
<dbReference type="OrthoDB" id="5314041at2759"/>
<dbReference type="PROSITE" id="PS50006">
    <property type="entry name" value="FHA_DOMAIN"/>
    <property type="match status" value="1"/>
</dbReference>
<dbReference type="InterPro" id="IPR000253">
    <property type="entry name" value="FHA_dom"/>
</dbReference>
<reference evidence="3 4" key="1">
    <citation type="journal article" date="2006" name="Nature">
        <title>Global trends of whole-genome duplications revealed by the ciliate Paramecium tetraurelia.</title>
        <authorList>
            <consortium name="Genoscope"/>
            <person name="Aury J.-M."/>
            <person name="Jaillon O."/>
            <person name="Duret L."/>
            <person name="Noel B."/>
            <person name="Jubin C."/>
            <person name="Porcel B.M."/>
            <person name="Segurens B."/>
            <person name="Daubin V."/>
            <person name="Anthouard V."/>
            <person name="Aiach N."/>
            <person name="Arnaiz O."/>
            <person name="Billaut A."/>
            <person name="Beisson J."/>
            <person name="Blanc I."/>
            <person name="Bouhouche K."/>
            <person name="Camara F."/>
            <person name="Duharcourt S."/>
            <person name="Guigo R."/>
            <person name="Gogendeau D."/>
            <person name="Katinka M."/>
            <person name="Keller A.-M."/>
            <person name="Kissmehl R."/>
            <person name="Klotz C."/>
            <person name="Koll F."/>
            <person name="Le Moue A."/>
            <person name="Lepere C."/>
            <person name="Malinsky S."/>
            <person name="Nowacki M."/>
            <person name="Nowak J.K."/>
            <person name="Plattner H."/>
            <person name="Poulain J."/>
            <person name="Ruiz F."/>
            <person name="Serrano V."/>
            <person name="Zagulski M."/>
            <person name="Dessen P."/>
            <person name="Betermier M."/>
            <person name="Weissenbach J."/>
            <person name="Scarpelli C."/>
            <person name="Schachter V."/>
            <person name="Sperling L."/>
            <person name="Meyer E."/>
            <person name="Cohen J."/>
            <person name="Wincker P."/>
        </authorList>
    </citation>
    <scope>NUCLEOTIDE SEQUENCE [LARGE SCALE GENOMIC DNA]</scope>
    <source>
        <strain evidence="3 4">Stock d4-2</strain>
    </source>
</reference>
<dbReference type="Gene3D" id="2.60.200.20">
    <property type="match status" value="1"/>
</dbReference>
<dbReference type="AlphaFoldDB" id="A0CL70"/>
<evidence type="ECO:0000313" key="3">
    <source>
        <dbReference type="EMBL" id="CAK71537.1"/>
    </source>
</evidence>
<dbReference type="Gene3D" id="1.10.150.50">
    <property type="entry name" value="Transcription Factor, Ets-1"/>
    <property type="match status" value="1"/>
</dbReference>
<accession>A0CL70</accession>
<dbReference type="InterPro" id="IPR001660">
    <property type="entry name" value="SAM"/>
</dbReference>
<dbReference type="Pfam" id="PF00498">
    <property type="entry name" value="FHA"/>
    <property type="match status" value="1"/>
</dbReference>
<evidence type="ECO:0008006" key="5">
    <source>
        <dbReference type="Google" id="ProtNLM"/>
    </source>
</evidence>
<organism evidence="3 4">
    <name type="scientific">Paramecium tetraurelia</name>
    <dbReference type="NCBI Taxonomy" id="5888"/>
    <lineage>
        <taxon>Eukaryota</taxon>
        <taxon>Sar</taxon>
        <taxon>Alveolata</taxon>
        <taxon>Ciliophora</taxon>
        <taxon>Intramacronucleata</taxon>
        <taxon>Oligohymenophorea</taxon>
        <taxon>Peniculida</taxon>
        <taxon>Parameciidae</taxon>
        <taxon>Paramecium</taxon>
    </lineage>
</organism>
<dbReference type="OMA" id="CKSHARN"/>